<dbReference type="InterPro" id="IPR041698">
    <property type="entry name" value="Methyltransf_25"/>
</dbReference>
<dbReference type="SMART" id="SM00650">
    <property type="entry name" value="rADc"/>
    <property type="match status" value="1"/>
</dbReference>
<evidence type="ECO:0000313" key="5">
    <source>
        <dbReference type="EMBL" id="GAA3358293.1"/>
    </source>
</evidence>
<keyword evidence="2" id="KW-0808">Transferase</keyword>
<dbReference type="Proteomes" id="UP001500483">
    <property type="component" value="Unassembled WGS sequence"/>
</dbReference>
<gene>
    <name evidence="5" type="ORF">GCM10020366_29800</name>
</gene>
<dbReference type="SUPFAM" id="SSF53335">
    <property type="entry name" value="S-adenosyl-L-methionine-dependent methyltransferases"/>
    <property type="match status" value="1"/>
</dbReference>
<dbReference type="GO" id="GO:0008168">
    <property type="term" value="F:methyltransferase activity"/>
    <property type="evidence" value="ECO:0007669"/>
    <property type="project" value="UniProtKB-KW"/>
</dbReference>
<feature type="domain" description="Ribosomal RNA adenine methylase transferase N-terminal" evidence="4">
    <location>
        <begin position="29"/>
        <end position="170"/>
    </location>
</feature>
<name>A0ABP6RP48_9PSEU</name>
<dbReference type="InterPro" id="IPR020598">
    <property type="entry name" value="rRNA_Ade_methylase_Trfase_N"/>
</dbReference>
<reference evidence="6" key="1">
    <citation type="journal article" date="2019" name="Int. J. Syst. Evol. Microbiol.">
        <title>The Global Catalogue of Microorganisms (GCM) 10K type strain sequencing project: providing services to taxonomists for standard genome sequencing and annotation.</title>
        <authorList>
            <consortium name="The Broad Institute Genomics Platform"/>
            <consortium name="The Broad Institute Genome Sequencing Center for Infectious Disease"/>
            <person name="Wu L."/>
            <person name="Ma J."/>
        </authorList>
    </citation>
    <scope>NUCLEOTIDE SEQUENCE [LARGE SCALE GENOMIC DNA]</scope>
    <source>
        <strain evidence="6">JCM 9687</strain>
    </source>
</reference>
<evidence type="ECO:0000256" key="3">
    <source>
        <dbReference type="ARBA" id="ARBA00022691"/>
    </source>
</evidence>
<evidence type="ECO:0000256" key="1">
    <source>
        <dbReference type="ARBA" id="ARBA00022603"/>
    </source>
</evidence>
<proteinExistence type="predicted"/>
<keyword evidence="1 5" id="KW-0489">Methyltransferase</keyword>
<evidence type="ECO:0000256" key="2">
    <source>
        <dbReference type="ARBA" id="ARBA00022679"/>
    </source>
</evidence>
<comment type="caution">
    <text evidence="5">The sequence shown here is derived from an EMBL/GenBank/DDBJ whole genome shotgun (WGS) entry which is preliminary data.</text>
</comment>
<sequence>MFADYRKFAARAARKPGLVGAVAPSSPHLAREMASIVPRTASETGPVVVELGPGTGALSRAVRDRLPEGGRHLAIELDSGMVEHLRADLPWLEVVQGDAAKLRTLLADHGVDRVDAVISGLPWSILPGELQRDILAEVGQVLVPGGAFTTFAYVHALGMSGARAFRNRLDLAFDEVLTSRTVWRNVPPARIYTCRRPIS</sequence>
<keyword evidence="6" id="KW-1185">Reference proteome</keyword>
<dbReference type="Pfam" id="PF13649">
    <property type="entry name" value="Methyltransf_25"/>
    <property type="match status" value="1"/>
</dbReference>
<keyword evidence="3" id="KW-0949">S-adenosyl-L-methionine</keyword>
<dbReference type="EMBL" id="BAAAYK010000038">
    <property type="protein sequence ID" value="GAA3358293.1"/>
    <property type="molecule type" value="Genomic_DNA"/>
</dbReference>
<dbReference type="CDD" id="cd02440">
    <property type="entry name" value="AdoMet_MTases"/>
    <property type="match status" value="1"/>
</dbReference>
<protein>
    <submittedName>
        <fullName evidence="5">Methyltransferase domain-containing protein</fullName>
    </submittedName>
</protein>
<accession>A0ABP6RP48</accession>
<evidence type="ECO:0000259" key="4">
    <source>
        <dbReference type="SMART" id="SM00650"/>
    </source>
</evidence>
<dbReference type="InterPro" id="IPR029063">
    <property type="entry name" value="SAM-dependent_MTases_sf"/>
</dbReference>
<organism evidence="5 6">
    <name type="scientific">Saccharopolyspora gregorii</name>
    <dbReference type="NCBI Taxonomy" id="33914"/>
    <lineage>
        <taxon>Bacteria</taxon>
        <taxon>Bacillati</taxon>
        <taxon>Actinomycetota</taxon>
        <taxon>Actinomycetes</taxon>
        <taxon>Pseudonocardiales</taxon>
        <taxon>Pseudonocardiaceae</taxon>
        <taxon>Saccharopolyspora</taxon>
    </lineage>
</organism>
<evidence type="ECO:0000313" key="6">
    <source>
        <dbReference type="Proteomes" id="UP001500483"/>
    </source>
</evidence>
<dbReference type="GO" id="GO:0032259">
    <property type="term" value="P:methylation"/>
    <property type="evidence" value="ECO:0007669"/>
    <property type="project" value="UniProtKB-KW"/>
</dbReference>
<dbReference type="Gene3D" id="3.40.50.150">
    <property type="entry name" value="Vaccinia Virus protein VP39"/>
    <property type="match status" value="1"/>
</dbReference>